<dbReference type="RefSeq" id="WP_093992116.1">
    <property type="nucleotide sequence ID" value="NZ_FXZK01000003.1"/>
</dbReference>
<evidence type="ECO:0000313" key="4">
    <source>
        <dbReference type="Proteomes" id="UP000201613"/>
    </source>
</evidence>
<evidence type="ECO:0000313" key="3">
    <source>
        <dbReference type="EMBL" id="SMY07934.1"/>
    </source>
</evidence>
<dbReference type="OrthoDB" id="7850904at2"/>
<keyword evidence="4" id="KW-1185">Reference proteome</keyword>
<dbReference type="Pfam" id="PF14220">
    <property type="entry name" value="DUF4329"/>
    <property type="match status" value="1"/>
</dbReference>
<feature type="domain" description="DUF4329" evidence="2">
    <location>
        <begin position="81"/>
        <end position="192"/>
    </location>
</feature>
<feature type="chain" id="PRO_5012940973" description="DUF4329 domain-containing protein" evidence="1">
    <location>
        <begin position="20"/>
        <end position="224"/>
    </location>
</feature>
<protein>
    <recommendedName>
        <fullName evidence="2">DUF4329 domain-containing protein</fullName>
    </recommendedName>
</protein>
<proteinExistence type="predicted"/>
<sequence>MIKLTSFMLASALALSACAPTGGSTYVPPGSSTGALGTDLLSVPAGTGTTVTGGGAGISVSGATQPVSFARPSPDAARADAFATSFLNGLQPRSFAERREFCGYFLVDAAGQISATSPVRGTLASCTQPGPGPNVFASYHTHGAYDRGYDNEVPSPEDLLGDFSFGIDGYVSTPGGRIWRIETDVQAALLVCGQGCVAVDPGFVPQDEAGIRSSYTVSQLRARR</sequence>
<dbReference type="InterPro" id="IPR025479">
    <property type="entry name" value="DUF4329"/>
</dbReference>
<gene>
    <name evidence="3" type="ORF">LOM8899_02079</name>
</gene>
<reference evidence="3 4" key="1">
    <citation type="submission" date="2017-05" db="EMBL/GenBank/DDBJ databases">
        <authorList>
            <person name="Song R."/>
            <person name="Chenine A.L."/>
            <person name="Ruprecht R.M."/>
        </authorList>
    </citation>
    <scope>NUCLEOTIDE SEQUENCE [LARGE SCALE GENOMIC DNA]</scope>
    <source>
        <strain evidence="3 4">CECT 8899</strain>
    </source>
</reference>
<dbReference type="EMBL" id="FXZK01000003">
    <property type="protein sequence ID" value="SMY07934.1"/>
    <property type="molecule type" value="Genomic_DNA"/>
</dbReference>
<evidence type="ECO:0000259" key="2">
    <source>
        <dbReference type="Pfam" id="PF14220"/>
    </source>
</evidence>
<keyword evidence="1" id="KW-0732">Signal</keyword>
<organism evidence="3 4">
    <name type="scientific">Flavimaricola marinus</name>
    <dbReference type="NCBI Taxonomy" id="1819565"/>
    <lineage>
        <taxon>Bacteria</taxon>
        <taxon>Pseudomonadati</taxon>
        <taxon>Pseudomonadota</taxon>
        <taxon>Alphaproteobacteria</taxon>
        <taxon>Rhodobacterales</taxon>
        <taxon>Paracoccaceae</taxon>
        <taxon>Flavimaricola</taxon>
    </lineage>
</organism>
<dbReference type="AlphaFoldDB" id="A0A238LEU6"/>
<accession>A0A238LEU6</accession>
<dbReference type="PROSITE" id="PS51257">
    <property type="entry name" value="PROKAR_LIPOPROTEIN"/>
    <property type="match status" value="1"/>
</dbReference>
<dbReference type="Proteomes" id="UP000201613">
    <property type="component" value="Unassembled WGS sequence"/>
</dbReference>
<feature type="signal peptide" evidence="1">
    <location>
        <begin position="1"/>
        <end position="19"/>
    </location>
</feature>
<name>A0A238LEU6_9RHOB</name>
<evidence type="ECO:0000256" key="1">
    <source>
        <dbReference type="SAM" id="SignalP"/>
    </source>
</evidence>